<dbReference type="PANTHER" id="PTHR14776">
    <property type="entry name" value="CADHERIN-LIKE AND PC-ESTERASE DOMAIN-CONTAINING PROTEIN 1"/>
    <property type="match status" value="1"/>
</dbReference>
<dbReference type="Proteomes" id="UP000314987">
    <property type="component" value="Unassembled WGS sequence"/>
</dbReference>
<organism evidence="3 4">
    <name type="scientific">Vombatus ursinus</name>
    <name type="common">Common wombat</name>
    <dbReference type="NCBI Taxonomy" id="29139"/>
    <lineage>
        <taxon>Eukaryota</taxon>
        <taxon>Metazoa</taxon>
        <taxon>Chordata</taxon>
        <taxon>Craniata</taxon>
        <taxon>Vertebrata</taxon>
        <taxon>Euteleostomi</taxon>
        <taxon>Mammalia</taxon>
        <taxon>Metatheria</taxon>
        <taxon>Diprotodontia</taxon>
        <taxon>Vombatidae</taxon>
        <taxon>Vombatus</taxon>
    </lineage>
</organism>
<dbReference type="AlphaFoldDB" id="A0A4X2MBE3"/>
<dbReference type="Pfam" id="PF24536">
    <property type="entry name" value="NXPE4_C"/>
    <property type="match status" value="1"/>
</dbReference>
<reference evidence="4" key="1">
    <citation type="submission" date="2018-12" db="EMBL/GenBank/DDBJ databases">
        <authorList>
            <person name="Yazar S."/>
        </authorList>
    </citation>
    <scope>NUCLEOTIDE SEQUENCE [LARGE SCALE GENOMIC DNA]</scope>
</reference>
<dbReference type="PANTHER" id="PTHR14776:SF1">
    <property type="entry name" value="CADHERIN-LIKE AND PC-ESTERASE DOMAIN-CONTAINING PROTEIN 1"/>
    <property type="match status" value="1"/>
</dbReference>
<feature type="domain" description="NXPE C-terminal" evidence="2">
    <location>
        <begin position="765"/>
        <end position="889"/>
    </location>
</feature>
<dbReference type="CTD" id="79974"/>
<dbReference type="OMA" id="HRYTVVI"/>
<keyword evidence="4" id="KW-1185">Reference proteome</keyword>
<reference evidence="3" key="2">
    <citation type="submission" date="2025-08" db="UniProtKB">
        <authorList>
            <consortium name="Ensembl"/>
        </authorList>
    </citation>
    <scope>IDENTIFICATION</scope>
</reference>
<evidence type="ECO:0000259" key="1">
    <source>
        <dbReference type="Pfam" id="PF12733"/>
    </source>
</evidence>
<feature type="domain" description="Cadherin-like beta-sandwich-like" evidence="1">
    <location>
        <begin position="603"/>
        <end position="685"/>
    </location>
</feature>
<dbReference type="GeneTree" id="ENSGT00390000015216"/>
<dbReference type="OrthoDB" id="1932925at2759"/>
<dbReference type="Ensembl" id="ENSVURT00010035428.1">
    <property type="protein sequence ID" value="ENSVURP00010031117.1"/>
    <property type="gene ID" value="ENSVURG00010023799.1"/>
</dbReference>
<name>A0A4X2MBE3_VOMUR</name>
<dbReference type="InterPro" id="IPR025883">
    <property type="entry name" value="Cadherin-like_domain"/>
</dbReference>
<sequence>MVCRQIFLCRRRFCPRPFFLGLVVAICLFYQTLTLIGTRKLLSAVTGASPYKVAESYQSQSKETATRDTYCFLSSDDAQATQKIKESIVKHFGSHGRRAVLYVPSSYSQMELQLYQHILTHHGYTIITSEESLRAGLGLGQLDQGESGSWDLLICLPSRKADGKPCIMKEDLFQLNSHQRVNILPEIQHQLCSKEGLCQIIRRFPELNLPVVPSVCLNEHTQVKLSTSNHPSMTEKSHGKHPVPLRPLWNWPRQLNQTPAPVMTHKQPFKAKDLSVIIKAYVLVTSLTPLRAFIHSTGTIWNPPKKKRFTVKLQTFFETFLRVSSPLQAFDNMKEAISKLLLAAEAFRETSTLGPKTIKRCRLCFQLLTFDIDYSSSLNPLVLQVHEHFNFQVDDNLHLEDQNTKEFLLKDTFNFLFANESSLSIFSEALQRIYRSDIIKGEGYQNELDPCLSLEDMNSIMTFIKELKSLGQFQLLFPSTAPGIQAFMREFYYVADPMGKHGSVLTQHWSLLNLFKELQLTNKKTQLYSLEWKHKNSLRDSPLKQANHRNLFPDNIKPRVPLDAGENIIVPHLTNKTKEIHCSNDKDTISYIKQIFTNPHLDLNPEFNPKIRYYHSEVPFDVITVTIGAETSNCQCKVHLDEKAGPSFANYPLGLGMNKILILVVDESQANGEVLSTYRLTVYREDRPSLPLFSDYMACGFVQDCGLKIHAEETCGLQPLSSDYIATISQPELKICKSGDAKGQWIVPCLSCSDNRTCDWREITWQPHNCQYSVLSKTQLQHCLGRRKVLFIGDSTNRGIMYYLIERVNETLQEWQKVHSIKSYYNVNNGRTFISYSYYPQFWISVSQRPTFEKALEQLLQRSYPLENTDQTILVVGGVQWLNSNHLQIIHKVLKRENLLNILVVIKTLGMGFHLPVDGVHSLTQNEVQDLWKENCIILDSAKRYGYEVVDTFSITMGRYKEFLQGKCGCHFHEVVKSNTSQEYHLIKMKPSKQHVVGKYFSNLNKQKRLQSYATNVQSPYHVRGPVNQVCSEILLSMICTHERTV</sequence>
<dbReference type="GeneID" id="114038060"/>
<accession>A0A4X2MBE3</accession>
<gene>
    <name evidence="3" type="primary">CPED1</name>
</gene>
<evidence type="ECO:0000259" key="2">
    <source>
        <dbReference type="Pfam" id="PF24536"/>
    </source>
</evidence>
<evidence type="ECO:0000313" key="4">
    <source>
        <dbReference type="Proteomes" id="UP000314987"/>
    </source>
</evidence>
<dbReference type="InterPro" id="IPR057106">
    <property type="entry name" value="NXPE4_C"/>
</dbReference>
<dbReference type="Pfam" id="PF12733">
    <property type="entry name" value="Cadherin-like"/>
    <property type="match status" value="1"/>
</dbReference>
<dbReference type="RefSeq" id="XP_027710950.1">
    <property type="nucleotide sequence ID" value="XM_027855149.1"/>
</dbReference>
<dbReference type="GO" id="GO:0005783">
    <property type="term" value="C:endoplasmic reticulum"/>
    <property type="evidence" value="ECO:0007669"/>
    <property type="project" value="Ensembl"/>
</dbReference>
<evidence type="ECO:0000313" key="3">
    <source>
        <dbReference type="Ensembl" id="ENSVURP00010031117.1"/>
    </source>
</evidence>
<reference evidence="3" key="3">
    <citation type="submission" date="2025-09" db="UniProtKB">
        <authorList>
            <consortium name="Ensembl"/>
        </authorList>
    </citation>
    <scope>IDENTIFICATION</scope>
</reference>
<proteinExistence type="predicted"/>
<dbReference type="STRING" id="29139.ENSVURP00010031117"/>
<dbReference type="Gene3D" id="3.30.470.20">
    <property type="entry name" value="ATP-grasp fold, B domain"/>
    <property type="match status" value="1"/>
</dbReference>
<protein>
    <submittedName>
        <fullName evidence="3">Cadherin like and PC-esterase domain containing 1</fullName>
    </submittedName>
</protein>